<keyword evidence="5" id="KW-0808">Transferase</keyword>
<evidence type="ECO:0000313" key="24">
    <source>
        <dbReference type="EMBL" id="MBQ0929599.1"/>
    </source>
</evidence>
<evidence type="ECO:0000256" key="9">
    <source>
        <dbReference type="ARBA" id="ARBA00022777"/>
    </source>
</evidence>
<dbReference type="PANTHER" id="PTHR45339">
    <property type="entry name" value="HYBRID SIGNAL TRANSDUCTION HISTIDINE KINASE J"/>
    <property type="match status" value="1"/>
</dbReference>
<dbReference type="AlphaFoldDB" id="A0A941BJZ2"/>
<dbReference type="GO" id="GO:0016020">
    <property type="term" value="C:membrane"/>
    <property type="evidence" value="ECO:0007669"/>
    <property type="project" value="UniProtKB-SubCell"/>
</dbReference>
<evidence type="ECO:0000259" key="21">
    <source>
        <dbReference type="PROSITE" id="PS50110"/>
    </source>
</evidence>
<gene>
    <name evidence="24" type="ORF">KAK03_03805</name>
</gene>
<dbReference type="InterPro" id="IPR035965">
    <property type="entry name" value="PAS-like_dom_sf"/>
</dbReference>
<evidence type="ECO:0000259" key="23">
    <source>
        <dbReference type="PROSITE" id="PS50113"/>
    </source>
</evidence>
<sequence length="944" mass="101577">MVSPHQDPAAAATPRAQVPIIVLAYAFGGGLWILGSDWLLGQLINDAPTLAQVSAYKGWAFIALTSLLLYRALQHVQRQPATLPEAASGRAAVWRLALVLALMALGTGTAAWLDAQTHWRQERNQVEAVARSRAAQVGNWLRARLAQARFLSTSPLFAEGIQRWKGAEDQATLAALQSRLRQLAGAFDLNDAILVDEAGQRIDARSGGHVATASTLRAATIRAISLGRIEQVEVHNDDQEGGPLWHDIVVPVAGTRMAVVLRQGAEQYLLPALQGWPDARTTGTSVLVRRNGDQLLGLYGRRPVPLSTPGLLPALVIRGELSPGQAAEGVDLRGEPVLGAVLPVDGSDWYLVARVNRREVRAEVLQHQTWIAAIGLLSALGAVLVHLMMRQRRALVDARIAQLEQQQRLRSMALVKAIADGSSDAIFAKDLEGRYLMSNEAAAHAMGRPAADIPGLDDAAIFPPETARQIRRNDLRTVHEALVETFEEQVVTPDGPRTYLATKGPLRDAGGEIVGTWGISRDITDRKLLDDELQAHRQHLLELVDERTRQLQQANAELSAARDRAVGATRAKSEFLANMSHEIRTPMNAILGLTYLLRRDVADVQAAERLERIEAAGRHLLQVINDILDLSKVEAGKLNLECAPLSLRALVERCADMVAQQARDKGLSVTIDTGDVPDAWLGDATRLSQALLNLLVNAIKFTERGQIAVTVTQLTDGESPPLLRFAVRDTGVGIDAATLSRLFAAFEQADTSTTRRHGGTGLGLAITRSLARLMGGDAGANSMPGQGSEFWFTVQLSPADTATPPALATLPSAEAALRSAHAGARVLLAEDNEVNQLVAGELLRSVGLAVEIVGDGGQALARAGHTAYDLILLDVQMPVMDGIESAREIRQLAGHRQTPLVALTASALAEDHRACREAGIDEVLVKPIDPPTLFSTLLALLRRG</sequence>
<dbReference type="Gene3D" id="3.30.565.10">
    <property type="entry name" value="Histidine kinase-like ATPase, C-terminal domain"/>
    <property type="match status" value="1"/>
</dbReference>
<dbReference type="InterPro" id="IPR000700">
    <property type="entry name" value="PAS-assoc_C"/>
</dbReference>
<evidence type="ECO:0000256" key="5">
    <source>
        <dbReference type="ARBA" id="ARBA00022679"/>
    </source>
</evidence>
<dbReference type="PRINTS" id="PR00344">
    <property type="entry name" value="BCTRLSENSOR"/>
</dbReference>
<evidence type="ECO:0000256" key="12">
    <source>
        <dbReference type="ARBA" id="ARBA00023012"/>
    </source>
</evidence>
<dbReference type="GO" id="GO:0005524">
    <property type="term" value="F:ATP binding"/>
    <property type="evidence" value="ECO:0007669"/>
    <property type="project" value="UniProtKB-KW"/>
</dbReference>
<dbReference type="SMART" id="SM00388">
    <property type="entry name" value="HisKA"/>
    <property type="match status" value="1"/>
</dbReference>
<dbReference type="PROSITE" id="PS50110">
    <property type="entry name" value="RESPONSE_REGULATORY"/>
    <property type="match status" value="1"/>
</dbReference>
<evidence type="ECO:0000256" key="11">
    <source>
        <dbReference type="ARBA" id="ARBA00022989"/>
    </source>
</evidence>
<dbReference type="SMART" id="SM00387">
    <property type="entry name" value="HATPase_c"/>
    <property type="match status" value="1"/>
</dbReference>
<dbReference type="CDD" id="cd00130">
    <property type="entry name" value="PAS"/>
    <property type="match status" value="1"/>
</dbReference>
<keyword evidence="6 19" id="KW-0812">Transmembrane</keyword>
<dbReference type="InterPro" id="IPR003661">
    <property type="entry name" value="HisK_dim/P_dom"/>
</dbReference>
<dbReference type="SUPFAM" id="SSF55785">
    <property type="entry name" value="PYP-like sensor domain (PAS domain)"/>
    <property type="match status" value="1"/>
</dbReference>
<evidence type="ECO:0000256" key="1">
    <source>
        <dbReference type="ARBA" id="ARBA00000085"/>
    </source>
</evidence>
<accession>A0A941BJZ2</accession>
<feature type="transmembrane region" description="Helical" evidence="19">
    <location>
        <begin position="53"/>
        <end position="73"/>
    </location>
</feature>
<feature type="transmembrane region" description="Helical" evidence="19">
    <location>
        <begin position="20"/>
        <end position="41"/>
    </location>
</feature>
<evidence type="ECO:0000313" key="25">
    <source>
        <dbReference type="Proteomes" id="UP000676246"/>
    </source>
</evidence>
<feature type="domain" description="PAS" evidence="22">
    <location>
        <begin position="411"/>
        <end position="485"/>
    </location>
</feature>
<dbReference type="InterPro" id="IPR011006">
    <property type="entry name" value="CheY-like_superfamily"/>
</dbReference>
<evidence type="ECO:0000256" key="13">
    <source>
        <dbReference type="ARBA" id="ARBA00023026"/>
    </source>
</evidence>
<evidence type="ECO:0000256" key="16">
    <source>
        <dbReference type="ARBA" id="ARBA00070152"/>
    </source>
</evidence>
<dbReference type="InterPro" id="IPR004358">
    <property type="entry name" value="Sig_transdc_His_kin-like_C"/>
</dbReference>
<dbReference type="Proteomes" id="UP000676246">
    <property type="component" value="Unassembled WGS sequence"/>
</dbReference>
<keyword evidence="25" id="KW-1185">Reference proteome</keyword>
<evidence type="ECO:0000256" key="8">
    <source>
        <dbReference type="ARBA" id="ARBA00022741"/>
    </source>
</evidence>
<dbReference type="InterPro" id="IPR036890">
    <property type="entry name" value="HATPase_C_sf"/>
</dbReference>
<keyword evidence="18" id="KW-0175">Coiled coil</keyword>
<dbReference type="InterPro" id="IPR001789">
    <property type="entry name" value="Sig_transdc_resp-reg_receiver"/>
</dbReference>
<protein>
    <recommendedName>
        <fullName evidence="16">Virulence sensor protein BvgS</fullName>
        <ecNumber evidence="3">2.7.13.3</ecNumber>
    </recommendedName>
</protein>
<dbReference type="CDD" id="cd16922">
    <property type="entry name" value="HATPase_EvgS-ArcB-TorS-like"/>
    <property type="match status" value="1"/>
</dbReference>
<evidence type="ECO:0000256" key="15">
    <source>
        <dbReference type="ARBA" id="ARBA00058004"/>
    </source>
</evidence>
<reference evidence="24 25" key="1">
    <citation type="submission" date="2021-04" db="EMBL/GenBank/DDBJ databases">
        <title>The genome sequence of Ideonella sp. 3Y2.</title>
        <authorList>
            <person name="Liu Y."/>
        </authorList>
    </citation>
    <scope>NUCLEOTIDE SEQUENCE [LARGE SCALE GENOMIC DNA]</scope>
    <source>
        <strain evidence="24 25">3Y2</strain>
    </source>
</reference>
<evidence type="ECO:0000259" key="22">
    <source>
        <dbReference type="PROSITE" id="PS50112"/>
    </source>
</evidence>
<dbReference type="PROSITE" id="PS50112">
    <property type="entry name" value="PAS"/>
    <property type="match status" value="1"/>
</dbReference>
<evidence type="ECO:0000256" key="7">
    <source>
        <dbReference type="ARBA" id="ARBA00022729"/>
    </source>
</evidence>
<dbReference type="EMBL" id="JAGQDD010000002">
    <property type="protein sequence ID" value="MBQ0929599.1"/>
    <property type="molecule type" value="Genomic_DNA"/>
</dbReference>
<evidence type="ECO:0000256" key="3">
    <source>
        <dbReference type="ARBA" id="ARBA00012438"/>
    </source>
</evidence>
<dbReference type="PROSITE" id="PS50113">
    <property type="entry name" value="PAC"/>
    <property type="match status" value="1"/>
</dbReference>
<dbReference type="SUPFAM" id="SSF47384">
    <property type="entry name" value="Homodimeric domain of signal transducing histidine kinase"/>
    <property type="match status" value="1"/>
</dbReference>
<dbReference type="Pfam" id="PF00072">
    <property type="entry name" value="Response_reg"/>
    <property type="match status" value="1"/>
</dbReference>
<dbReference type="SMART" id="SM00091">
    <property type="entry name" value="PAS"/>
    <property type="match status" value="1"/>
</dbReference>
<dbReference type="PANTHER" id="PTHR45339:SF5">
    <property type="entry name" value="HISTIDINE KINASE"/>
    <property type="match status" value="1"/>
</dbReference>
<comment type="subcellular location">
    <subcellularLocation>
        <location evidence="2">Membrane</location>
    </subcellularLocation>
</comment>
<dbReference type="Pfam" id="PF08448">
    <property type="entry name" value="PAS_4"/>
    <property type="match status" value="1"/>
</dbReference>
<dbReference type="NCBIfam" id="TIGR00229">
    <property type="entry name" value="sensory_box"/>
    <property type="match status" value="1"/>
</dbReference>
<evidence type="ECO:0000256" key="10">
    <source>
        <dbReference type="ARBA" id="ARBA00022840"/>
    </source>
</evidence>
<feature type="domain" description="Histidine kinase" evidence="20">
    <location>
        <begin position="578"/>
        <end position="798"/>
    </location>
</feature>
<dbReference type="Pfam" id="PF00512">
    <property type="entry name" value="HisKA"/>
    <property type="match status" value="1"/>
</dbReference>
<keyword evidence="14 19" id="KW-0472">Membrane</keyword>
<dbReference type="SUPFAM" id="SSF52172">
    <property type="entry name" value="CheY-like"/>
    <property type="match status" value="1"/>
</dbReference>
<dbReference type="GO" id="GO:0000155">
    <property type="term" value="F:phosphorelay sensor kinase activity"/>
    <property type="evidence" value="ECO:0007669"/>
    <property type="project" value="InterPro"/>
</dbReference>
<comment type="function">
    <text evidence="15">Member of the two-component regulatory system BvgS/BvgA. Phosphorylates BvgA via a four-step phosphorelay in response to environmental signals.</text>
</comment>
<organism evidence="24 25">
    <name type="scientific">Ideonella alba</name>
    <dbReference type="NCBI Taxonomy" id="2824118"/>
    <lineage>
        <taxon>Bacteria</taxon>
        <taxon>Pseudomonadati</taxon>
        <taxon>Pseudomonadota</taxon>
        <taxon>Betaproteobacteria</taxon>
        <taxon>Burkholderiales</taxon>
        <taxon>Sphaerotilaceae</taxon>
        <taxon>Ideonella</taxon>
    </lineage>
</organism>
<dbReference type="Gene3D" id="1.10.287.130">
    <property type="match status" value="1"/>
</dbReference>
<keyword evidence="4 17" id="KW-0597">Phosphoprotein</keyword>
<keyword evidence="11 19" id="KW-1133">Transmembrane helix</keyword>
<dbReference type="InterPro" id="IPR036097">
    <property type="entry name" value="HisK_dim/P_sf"/>
</dbReference>
<feature type="domain" description="PAC" evidence="23">
    <location>
        <begin position="484"/>
        <end position="535"/>
    </location>
</feature>
<feature type="transmembrane region" description="Helical" evidence="19">
    <location>
        <begin position="93"/>
        <end position="113"/>
    </location>
</feature>
<evidence type="ECO:0000256" key="6">
    <source>
        <dbReference type="ARBA" id="ARBA00022692"/>
    </source>
</evidence>
<dbReference type="FunFam" id="1.10.287.130:FF:000004">
    <property type="entry name" value="Ethylene receptor 1"/>
    <property type="match status" value="1"/>
</dbReference>
<dbReference type="PROSITE" id="PS50109">
    <property type="entry name" value="HIS_KIN"/>
    <property type="match status" value="1"/>
</dbReference>
<name>A0A941BJZ2_9BURK</name>
<feature type="modified residue" description="4-aspartylphosphate" evidence="17">
    <location>
        <position position="874"/>
    </location>
</feature>
<comment type="caution">
    <text evidence="24">The sequence shown here is derived from an EMBL/GenBank/DDBJ whole genome shotgun (WGS) entry which is preliminary data.</text>
</comment>
<feature type="domain" description="Response regulatory" evidence="21">
    <location>
        <begin position="825"/>
        <end position="941"/>
    </location>
</feature>
<dbReference type="InterPro" id="IPR000014">
    <property type="entry name" value="PAS"/>
</dbReference>
<evidence type="ECO:0000259" key="20">
    <source>
        <dbReference type="PROSITE" id="PS50109"/>
    </source>
</evidence>
<dbReference type="SMART" id="SM00448">
    <property type="entry name" value="REC"/>
    <property type="match status" value="1"/>
</dbReference>
<dbReference type="CDD" id="cd00082">
    <property type="entry name" value="HisKA"/>
    <property type="match status" value="1"/>
</dbReference>
<dbReference type="FunFam" id="3.30.565.10:FF:000010">
    <property type="entry name" value="Sensor histidine kinase RcsC"/>
    <property type="match status" value="1"/>
</dbReference>
<keyword evidence="7" id="KW-0732">Signal</keyword>
<keyword evidence="8" id="KW-0547">Nucleotide-binding</keyword>
<evidence type="ECO:0000256" key="14">
    <source>
        <dbReference type="ARBA" id="ARBA00023136"/>
    </source>
</evidence>
<dbReference type="Pfam" id="PF02518">
    <property type="entry name" value="HATPase_c"/>
    <property type="match status" value="1"/>
</dbReference>
<dbReference type="SUPFAM" id="SSF55874">
    <property type="entry name" value="ATPase domain of HSP90 chaperone/DNA topoisomerase II/histidine kinase"/>
    <property type="match status" value="1"/>
</dbReference>
<keyword evidence="12" id="KW-0902">Two-component regulatory system</keyword>
<proteinExistence type="predicted"/>
<dbReference type="EC" id="2.7.13.3" evidence="3"/>
<evidence type="ECO:0000256" key="2">
    <source>
        <dbReference type="ARBA" id="ARBA00004370"/>
    </source>
</evidence>
<dbReference type="InterPro" id="IPR003594">
    <property type="entry name" value="HATPase_dom"/>
</dbReference>
<evidence type="ECO:0000256" key="19">
    <source>
        <dbReference type="SAM" id="Phobius"/>
    </source>
</evidence>
<keyword evidence="13" id="KW-0843">Virulence</keyword>
<evidence type="ECO:0000256" key="4">
    <source>
        <dbReference type="ARBA" id="ARBA00022553"/>
    </source>
</evidence>
<evidence type="ECO:0000256" key="17">
    <source>
        <dbReference type="PROSITE-ProRule" id="PRU00169"/>
    </source>
</evidence>
<keyword evidence="9" id="KW-0418">Kinase</keyword>
<dbReference type="CDD" id="cd17546">
    <property type="entry name" value="REC_hyHK_CKI1_RcsC-like"/>
    <property type="match status" value="1"/>
</dbReference>
<keyword evidence="10" id="KW-0067">ATP-binding</keyword>
<comment type="catalytic activity">
    <reaction evidence="1">
        <text>ATP + protein L-histidine = ADP + protein N-phospho-L-histidine.</text>
        <dbReference type="EC" id="2.7.13.3"/>
    </reaction>
</comment>
<evidence type="ECO:0000256" key="18">
    <source>
        <dbReference type="SAM" id="Coils"/>
    </source>
</evidence>
<feature type="coiled-coil region" evidence="18">
    <location>
        <begin position="537"/>
        <end position="571"/>
    </location>
</feature>
<dbReference type="InterPro" id="IPR013656">
    <property type="entry name" value="PAS_4"/>
</dbReference>
<dbReference type="Gene3D" id="3.30.450.20">
    <property type="entry name" value="PAS domain"/>
    <property type="match status" value="1"/>
</dbReference>
<dbReference type="InterPro" id="IPR005467">
    <property type="entry name" value="His_kinase_dom"/>
</dbReference>
<dbReference type="RefSeq" id="WP_210851858.1">
    <property type="nucleotide sequence ID" value="NZ_JAGQDD010000002.1"/>
</dbReference>
<dbReference type="Gene3D" id="3.40.50.2300">
    <property type="match status" value="1"/>
</dbReference>